<comment type="caution">
    <text evidence="1">The sequence shown here is derived from an EMBL/GenBank/DDBJ whole genome shotgun (WGS) entry which is preliminary data.</text>
</comment>
<dbReference type="RefSeq" id="WP_060239240.1">
    <property type="nucleotide sequence ID" value="NZ_LPJR01000002.1"/>
</dbReference>
<accession>A0A132EM64</accession>
<name>A0A132EM64_9BURK</name>
<evidence type="ECO:0000313" key="1">
    <source>
        <dbReference type="EMBL" id="KWF37423.1"/>
    </source>
</evidence>
<evidence type="ECO:0008006" key="3">
    <source>
        <dbReference type="Google" id="ProtNLM"/>
    </source>
</evidence>
<gene>
    <name evidence="1" type="ORF">WT56_34350</name>
</gene>
<protein>
    <recommendedName>
        <fullName evidence="3">TetR family transcriptional regulator</fullName>
    </recommendedName>
</protein>
<evidence type="ECO:0000313" key="2">
    <source>
        <dbReference type="Proteomes" id="UP000062912"/>
    </source>
</evidence>
<reference evidence="1 2" key="1">
    <citation type="submission" date="2015-11" db="EMBL/GenBank/DDBJ databases">
        <title>Expanding the genomic diversity of Burkholderia species for the development of highly accurate diagnostics.</title>
        <authorList>
            <person name="Sahl J."/>
            <person name="Keim P."/>
            <person name="Wagner D."/>
        </authorList>
    </citation>
    <scope>NUCLEOTIDE SEQUENCE [LARGE SCALE GENOMIC DNA]</scope>
    <source>
        <strain evidence="1 2">MSMB368WGS</strain>
    </source>
</reference>
<dbReference type="AlphaFoldDB" id="A0A132EM64"/>
<sequence>MLSLLPRKHTLNYEALTQIVESQIRRHVIEAYAGEPTRIPKAHAVGAARGIFTVWRQLSLALAVTTDEVMRSQYDADADRLNALIP</sequence>
<dbReference type="Proteomes" id="UP000062912">
    <property type="component" value="Unassembled WGS sequence"/>
</dbReference>
<organism evidence="1 2">
    <name type="scientific">Burkholderia pseudomultivorans</name>
    <dbReference type="NCBI Taxonomy" id="1207504"/>
    <lineage>
        <taxon>Bacteria</taxon>
        <taxon>Pseudomonadati</taxon>
        <taxon>Pseudomonadota</taxon>
        <taxon>Betaproteobacteria</taxon>
        <taxon>Burkholderiales</taxon>
        <taxon>Burkholderiaceae</taxon>
        <taxon>Burkholderia</taxon>
        <taxon>Burkholderia cepacia complex</taxon>
    </lineage>
</organism>
<proteinExistence type="predicted"/>
<dbReference type="EMBL" id="LPJR01000002">
    <property type="protein sequence ID" value="KWF37423.1"/>
    <property type="molecule type" value="Genomic_DNA"/>
</dbReference>